<dbReference type="EMBL" id="JANAVB010042020">
    <property type="protein sequence ID" value="KAJ6794794.1"/>
    <property type="molecule type" value="Genomic_DNA"/>
</dbReference>
<feature type="coiled-coil region" evidence="3">
    <location>
        <begin position="781"/>
        <end position="843"/>
    </location>
</feature>
<reference evidence="4" key="2">
    <citation type="submission" date="2023-04" db="EMBL/GenBank/DDBJ databases">
        <authorList>
            <person name="Bruccoleri R.E."/>
            <person name="Oakeley E.J."/>
            <person name="Faust A.-M."/>
            <person name="Dessus-Babus S."/>
            <person name="Altorfer M."/>
            <person name="Burckhardt D."/>
            <person name="Oertli M."/>
            <person name="Naumann U."/>
            <person name="Petersen F."/>
            <person name="Wong J."/>
        </authorList>
    </citation>
    <scope>NUCLEOTIDE SEQUENCE</scope>
    <source>
        <strain evidence="4">GSM-AAB239-AS_SAM_17_03QT</strain>
        <tissue evidence="4">Leaf</tissue>
    </source>
</reference>
<sequence length="1105" mass="123443">MEHKAWLWRRKASERNITAGNKPDLALSGNEEKEEKALELERSLQDLKQQLFSARAESNAKDELLDNQTKVAEEAIAGWKKAETETESLKQELDDVQLQKKAAEERIAKIDAALKECMQQLHASKEEHQHIINDAATKISREQEKARVLEKKLAETNTKLAKLVAESSNLGRILEVKERLIEDLSNSQSQSEADFTAIVARLDSSEKDNDSLKYEVCMLQKELEIRNQDRDFHLKSADASHRQYLESLKKITRLESECQRLRVMVRKRLPGPAAIVKMRNEVEMLGTGVTESRRNKTRSFVDTVRPRDLESENGYDLSSKRAALLVERLHDIEDENRILKEALVKRNSELHSSRIMIARTASKLSQVETQLEELSKGQVSLELARSSPVSYDMPLTSISEDGGNEDTVSCAESWASALISELEHFRNGKATDPPNGTNVSELCLMDDFVEMERLAIVCVDKPSERPSIGSGEVITCLTPKESDSKDVQSTGKEMVPVNLLSNFNETNHKNQSSCISLDDHPPWLQDILQVIMQKHHSTKKSLDTIVEEICVALRTCFTSAKGNPLDPLPMPGNMSRKNAHTTPDPLSGALDATMLKNEASKKFYELNTGKPLLKLIELIEGIIQISTSNRCQQILDRNHGSTNSEYKSAPPSGHVARFFLWETSELSSVLQHFLVVCNDLLHRKADFEKFTSELASTLDWIINHCFSLQDVSTIKEGIKKLFHGEESVSENEFESGITEGKQEPEQLNFTVGSSSPLPTTSNGLYISSQMEEIVSTIKDENMKLRYQIINMESTKKELEERLKSACTNNESLSTQLKEAAESIASLQAELAAGNDLKELIEDQIVNQKLITEDLRTQLTVAKAELNVAHQKFCSLAVEMEDKSNCCEELETTCLDLQLQLESVTAEETANNDKGQAEHQLRADLEISAASEKLAECQATILNLGKQLKAMAAPQDAPLFDKVISSPTAARASRHLRLLDQKQTEDGARFDHLTSPKTKEIICAETKQPPSSSASTSNPNAGLFYGRKFQMSTSDVARQSIRQTSSATLRESFYDSDRSNEQKVEAEVGGLVLVPKRQKGGVSLLRKLLSRRKKESSKKLALAIGS</sequence>
<proteinExistence type="inferred from homology"/>
<evidence type="ECO:0000313" key="4">
    <source>
        <dbReference type="EMBL" id="KAJ6794794.1"/>
    </source>
</evidence>
<evidence type="ECO:0000256" key="3">
    <source>
        <dbReference type="SAM" id="Coils"/>
    </source>
</evidence>
<protein>
    <submittedName>
        <fullName evidence="4">Filament-like plant protein 7</fullName>
    </submittedName>
</protein>
<keyword evidence="2 3" id="KW-0175">Coiled coil</keyword>
<comment type="similarity">
    <text evidence="1">Belongs to the FPP family.</text>
</comment>
<dbReference type="Pfam" id="PF05911">
    <property type="entry name" value="FPP"/>
    <property type="match status" value="1"/>
</dbReference>
<dbReference type="AlphaFoldDB" id="A0AAX6DSQ1"/>
<gene>
    <name evidence="4" type="ORF">M6B38_227800</name>
</gene>
<name>A0AAX6DSQ1_IRIPA</name>
<evidence type="ECO:0000256" key="1">
    <source>
        <dbReference type="ARBA" id="ARBA00005921"/>
    </source>
</evidence>
<evidence type="ECO:0000256" key="2">
    <source>
        <dbReference type="ARBA" id="ARBA00023054"/>
    </source>
</evidence>
<comment type="caution">
    <text evidence="4">The sequence shown here is derived from an EMBL/GenBank/DDBJ whole genome shotgun (WGS) entry which is preliminary data.</text>
</comment>
<dbReference type="InterPro" id="IPR008587">
    <property type="entry name" value="FPP_plant"/>
</dbReference>
<organism evidence="4 5">
    <name type="scientific">Iris pallida</name>
    <name type="common">Sweet iris</name>
    <dbReference type="NCBI Taxonomy" id="29817"/>
    <lineage>
        <taxon>Eukaryota</taxon>
        <taxon>Viridiplantae</taxon>
        <taxon>Streptophyta</taxon>
        <taxon>Embryophyta</taxon>
        <taxon>Tracheophyta</taxon>
        <taxon>Spermatophyta</taxon>
        <taxon>Magnoliopsida</taxon>
        <taxon>Liliopsida</taxon>
        <taxon>Asparagales</taxon>
        <taxon>Iridaceae</taxon>
        <taxon>Iridoideae</taxon>
        <taxon>Irideae</taxon>
        <taxon>Iris</taxon>
    </lineage>
</organism>
<dbReference type="PANTHER" id="PTHR31580:SF22">
    <property type="entry name" value="FILAMENT-LIKE PLANT PROTEIN 7"/>
    <property type="match status" value="1"/>
</dbReference>
<feature type="coiled-coil region" evidence="3">
    <location>
        <begin position="30"/>
        <end position="166"/>
    </location>
</feature>
<accession>A0AAX6DSQ1</accession>
<dbReference type="PANTHER" id="PTHR31580">
    <property type="entry name" value="FILAMENT-LIKE PLANT PROTEIN 4"/>
    <property type="match status" value="1"/>
</dbReference>
<dbReference type="Proteomes" id="UP001140949">
    <property type="component" value="Unassembled WGS sequence"/>
</dbReference>
<reference evidence="4" key="1">
    <citation type="journal article" date="2023" name="GigaByte">
        <title>Genome assembly of the bearded iris, Iris pallida Lam.</title>
        <authorList>
            <person name="Bruccoleri R.E."/>
            <person name="Oakeley E.J."/>
            <person name="Faust A.M.E."/>
            <person name="Altorfer M."/>
            <person name="Dessus-Babus S."/>
            <person name="Burckhardt D."/>
            <person name="Oertli M."/>
            <person name="Naumann U."/>
            <person name="Petersen F."/>
            <person name="Wong J."/>
        </authorList>
    </citation>
    <scope>NUCLEOTIDE SEQUENCE</scope>
    <source>
        <strain evidence="4">GSM-AAB239-AS_SAM_17_03QT</strain>
    </source>
</reference>
<evidence type="ECO:0000313" key="5">
    <source>
        <dbReference type="Proteomes" id="UP001140949"/>
    </source>
</evidence>
<keyword evidence="5" id="KW-1185">Reference proteome</keyword>